<feature type="compositionally biased region" description="Acidic residues" evidence="5">
    <location>
        <begin position="1316"/>
        <end position="1328"/>
    </location>
</feature>
<dbReference type="Pfam" id="PF26167">
    <property type="entry name" value="TPR_DDX60"/>
    <property type="match status" value="1"/>
</dbReference>
<evidence type="ECO:0000256" key="5">
    <source>
        <dbReference type="SAM" id="MobiDB-lite"/>
    </source>
</evidence>
<feature type="domain" description="Helicase C-terminal" evidence="7">
    <location>
        <begin position="1329"/>
        <end position="1483"/>
    </location>
</feature>
<feature type="domain" description="Helicase ATP-binding" evidence="6">
    <location>
        <begin position="873"/>
        <end position="1041"/>
    </location>
</feature>
<dbReference type="PANTHER" id="PTHR44533">
    <property type="entry name" value="DEAD/H RNA HELICASE, PUTATIVE-RELATED"/>
    <property type="match status" value="1"/>
</dbReference>
<evidence type="ECO:0000256" key="3">
    <source>
        <dbReference type="ARBA" id="ARBA00022806"/>
    </source>
</evidence>
<accession>A0A2B4S668</accession>
<evidence type="ECO:0000259" key="6">
    <source>
        <dbReference type="PROSITE" id="PS51192"/>
    </source>
</evidence>
<dbReference type="PANTHER" id="PTHR44533:SF4">
    <property type="entry name" value="DEAD_H RNA HELICASE, PUTATIVE-RELATED"/>
    <property type="match status" value="1"/>
</dbReference>
<dbReference type="GO" id="GO:0004386">
    <property type="term" value="F:helicase activity"/>
    <property type="evidence" value="ECO:0007669"/>
    <property type="project" value="UniProtKB-KW"/>
</dbReference>
<feature type="compositionally biased region" description="Basic and acidic residues" evidence="5">
    <location>
        <begin position="1"/>
        <end position="10"/>
    </location>
</feature>
<keyword evidence="1" id="KW-0547">Nucleotide-binding</keyword>
<evidence type="ECO:0000259" key="7">
    <source>
        <dbReference type="PROSITE" id="PS51194"/>
    </source>
</evidence>
<dbReference type="GO" id="GO:0016787">
    <property type="term" value="F:hydrolase activity"/>
    <property type="evidence" value="ECO:0007669"/>
    <property type="project" value="UniProtKB-KW"/>
</dbReference>
<keyword evidence="3 8" id="KW-0347">Helicase</keyword>
<dbReference type="InterPro" id="IPR027417">
    <property type="entry name" value="P-loop_NTPase"/>
</dbReference>
<name>A0A2B4S668_STYPI</name>
<feature type="compositionally biased region" description="Acidic residues" evidence="5">
    <location>
        <begin position="47"/>
        <end position="56"/>
    </location>
</feature>
<dbReference type="Pfam" id="PF23002">
    <property type="entry name" value="PIN-like_DDX60"/>
    <property type="match status" value="1"/>
</dbReference>
<dbReference type="Pfam" id="PF26076">
    <property type="entry name" value="WHD_DDX60"/>
    <property type="match status" value="1"/>
</dbReference>
<dbReference type="GO" id="GO:0005524">
    <property type="term" value="F:ATP binding"/>
    <property type="evidence" value="ECO:0007669"/>
    <property type="project" value="UniProtKB-KW"/>
</dbReference>
<keyword evidence="4" id="KW-0067">ATP-binding</keyword>
<reference evidence="9" key="1">
    <citation type="journal article" date="2017" name="bioRxiv">
        <title>Comparative analysis of the genomes of Stylophora pistillata and Acropora digitifera provides evidence for extensive differences between species of corals.</title>
        <authorList>
            <person name="Voolstra C.R."/>
            <person name="Li Y."/>
            <person name="Liew Y.J."/>
            <person name="Baumgarten S."/>
            <person name="Zoccola D."/>
            <person name="Flot J.-F."/>
            <person name="Tambutte S."/>
            <person name="Allemand D."/>
            <person name="Aranda M."/>
        </authorList>
    </citation>
    <scope>NUCLEOTIDE SEQUENCE [LARGE SCALE GENOMIC DNA]</scope>
</reference>
<dbReference type="EMBL" id="LSMT01000132">
    <property type="protein sequence ID" value="PFX26174.1"/>
    <property type="molecule type" value="Genomic_DNA"/>
</dbReference>
<dbReference type="InterPro" id="IPR014001">
    <property type="entry name" value="Helicase_ATP-bd"/>
</dbReference>
<dbReference type="InterPro" id="IPR011545">
    <property type="entry name" value="DEAD/DEAH_box_helicase_dom"/>
</dbReference>
<dbReference type="InterPro" id="IPR001650">
    <property type="entry name" value="Helicase_C-like"/>
</dbReference>
<keyword evidence="9" id="KW-1185">Reference proteome</keyword>
<dbReference type="InterPro" id="IPR052431">
    <property type="entry name" value="SKI2_subfamily_helicases"/>
</dbReference>
<dbReference type="STRING" id="50429.A0A2B4S668"/>
<dbReference type="Proteomes" id="UP000225706">
    <property type="component" value="Unassembled WGS sequence"/>
</dbReference>
<dbReference type="Pfam" id="PF00270">
    <property type="entry name" value="DEAD"/>
    <property type="match status" value="1"/>
</dbReference>
<dbReference type="PROSITE" id="PS51192">
    <property type="entry name" value="HELICASE_ATP_BIND_1"/>
    <property type="match status" value="1"/>
</dbReference>
<comment type="caution">
    <text evidence="8">The sequence shown here is derived from an EMBL/GenBank/DDBJ whole genome shotgun (WGS) entry which is preliminary data.</text>
</comment>
<dbReference type="SUPFAM" id="SSF52540">
    <property type="entry name" value="P-loop containing nucleoside triphosphate hydrolases"/>
    <property type="match status" value="1"/>
</dbReference>
<proteinExistence type="predicted"/>
<dbReference type="GO" id="GO:0005737">
    <property type="term" value="C:cytoplasm"/>
    <property type="evidence" value="ECO:0007669"/>
    <property type="project" value="TreeGrafter"/>
</dbReference>
<evidence type="ECO:0000313" key="9">
    <source>
        <dbReference type="Proteomes" id="UP000225706"/>
    </source>
</evidence>
<dbReference type="InterPro" id="IPR055124">
    <property type="entry name" value="PIN-like_DDX60"/>
</dbReference>
<dbReference type="FunFam" id="3.40.50.300:FF:001039">
    <property type="entry name" value="ATP-dependent RNA helicase DDX60"/>
    <property type="match status" value="1"/>
</dbReference>
<protein>
    <submittedName>
        <fullName evidence="8">Putative ATP-dependent RNA helicase DDX60</fullName>
    </submittedName>
</protein>
<organism evidence="8 9">
    <name type="scientific">Stylophora pistillata</name>
    <name type="common">Smooth cauliflower coral</name>
    <dbReference type="NCBI Taxonomy" id="50429"/>
    <lineage>
        <taxon>Eukaryota</taxon>
        <taxon>Metazoa</taxon>
        <taxon>Cnidaria</taxon>
        <taxon>Anthozoa</taxon>
        <taxon>Hexacorallia</taxon>
        <taxon>Scleractinia</taxon>
        <taxon>Astrocoeniina</taxon>
        <taxon>Pocilloporidae</taxon>
        <taxon>Stylophora</taxon>
    </lineage>
</organism>
<gene>
    <name evidence="8" type="primary">DDX60</name>
    <name evidence="8" type="ORF">AWC38_SpisGene9174</name>
</gene>
<dbReference type="InterPro" id="IPR059032">
    <property type="entry name" value="WHD_DDX60"/>
</dbReference>
<dbReference type="CDD" id="cd18025">
    <property type="entry name" value="DEXHc_DDX60"/>
    <property type="match status" value="1"/>
</dbReference>
<evidence type="ECO:0000256" key="1">
    <source>
        <dbReference type="ARBA" id="ARBA00022741"/>
    </source>
</evidence>
<feature type="compositionally biased region" description="Acidic residues" evidence="5">
    <location>
        <begin position="24"/>
        <end position="39"/>
    </location>
</feature>
<evidence type="ECO:0000313" key="8">
    <source>
        <dbReference type="EMBL" id="PFX26174.1"/>
    </source>
</evidence>
<dbReference type="OrthoDB" id="64767at2759"/>
<dbReference type="Gene3D" id="3.40.50.300">
    <property type="entry name" value="P-loop containing nucleotide triphosphate hydrolases"/>
    <property type="match status" value="2"/>
</dbReference>
<feature type="compositionally biased region" description="Basic and acidic residues" evidence="5">
    <location>
        <begin position="1296"/>
        <end position="1305"/>
    </location>
</feature>
<evidence type="ECO:0000256" key="2">
    <source>
        <dbReference type="ARBA" id="ARBA00022801"/>
    </source>
</evidence>
<dbReference type="GO" id="GO:0003676">
    <property type="term" value="F:nucleic acid binding"/>
    <property type="evidence" value="ECO:0007669"/>
    <property type="project" value="InterPro"/>
</dbReference>
<dbReference type="SMART" id="SM00490">
    <property type="entry name" value="HELICc"/>
    <property type="match status" value="1"/>
</dbReference>
<dbReference type="PROSITE" id="PS51194">
    <property type="entry name" value="HELICASE_CTER"/>
    <property type="match status" value="1"/>
</dbReference>
<feature type="region of interest" description="Disordered" evidence="5">
    <location>
        <begin position="1"/>
        <end position="56"/>
    </location>
</feature>
<feature type="region of interest" description="Disordered" evidence="5">
    <location>
        <begin position="1296"/>
        <end position="1333"/>
    </location>
</feature>
<keyword evidence="2" id="KW-0378">Hydrolase</keyword>
<evidence type="ECO:0000256" key="4">
    <source>
        <dbReference type="ARBA" id="ARBA00022840"/>
    </source>
</evidence>
<sequence length="1847" mass="212598">MAEGDNERYLTSDSDSDFSILDSENSEDEDDDVDREDAEIQLGGEDKESDEEDEELKNEEASFLNEIAALELSTWEENNEDQNNPKPRLNVNRIIDRVSNKFYGHRVRPQYINILTDFVDAEIFLIDGDSLLLELLCENSLDWQHGGQFLHLTYLLERFLQYFTDKGGVFRIIFFQDLEIIWKSRPSMLLARQALILHLQNNTRFTVVTSIANFWQEGWLDYIDNSTPAFLMLTDAENIPWKETRETKKLDVAVEYFFRCLLLHSLGQRLNCVFMSGIEMTATKVMGYFVESTSIHRTYVMKHGGPMFETWQILMTYCNGQFTQENLSFPVSFQENQIDVKSEIRAALQSPPQGGCRELATVLTCAQVLRKLLNDDNTCEETLKIAQDRVKLFLLHAALLKKLSLKYRAHSIKRTLLNEFCEENDGKVFPFDEIHTGLWQILKLMQLALEDARRDESVKISLDMSSVADLVDGRLVHVVFFCLAKQTSKQSEELGLPEDVIGEAECAWRKVVTLANGTRHSNLLESQFFPMFDGIATGLHHVEEGNSDDDACLHLRKLLEVDSALVNEYAGEIRSRMNALAGDEAENEVFNSGKEFDERYYWHTLKPLTDDFERTKRQFKDKPPTDPRERKWYFKNKMKYVRYHRLYGNSLVGGVDNAKIITVTEDGSRKKKGKHKDLKMGKKKKQIIEENERRIQGQLKEKDEEKWQHFQKEIASNLKKDNHDTVLQLVDKYLADCKSPDLRLHALMEKAKTFMAAWQQTRTLDPESNDLKYPVLLMESVQEMANGYKDLLTVEYKKKLSGFMQKLGFSDIASMFYDRAEERERKTKELSAHTSSVRFQLEHMGHLLKRAERTDPDPRVDHFIPDTWQRELLDAVDKNESAIVVAPTSSGKTYASYYCMEKVLRQDNDGVVVYVSPTKALVNQVVATVYARFHRKQLPEGRAVYGVFTRDYRFNTLNSQILVTVPQCLEILFLSPRRQDWTKNVRYVIFDEVHCLGQEIGAEVWEHLLLLIRCPFLALSATIGNPDDLMQWLQASQDFREQQDKLENVKLRTSYKIRLVTCPERYSDLEKSIYLPSPSNGGFSSKSQEYEGTYELKGTEEFVRLHPCAQLGFKQLRENSLPGDMVLTPQETLRLYDVMVQHWPEKESLQKLFPEKYFLETEFIQKDHVRQYESEVKAEFKSWADEGQVEKVKSVIRSLNDEYIQKGLSTEEEWNKLKKPSSGTDFIRYNFTKLVDQLRAQNKLPALVFSFDRQLCEVLAEDLTVQLEQREIDLKARLGMRNAKFLERKQVKAEKIAKRNRDKAEKRKGKSGHTEEQDEMEGEDQGGEDLDKPLPECTLAFTHGIGNEDFNKIMSRIWNERSRDPFKRGLKRGISYHHAGLNNKMRSVVEMLFRERYLQVVTATGTLALGIHMPCKTVVFAGDSPFLTSLQYRQMSGRAGRRGFDPVGNVVFFGIPYRKVQRLITANIPKLVGNFPINVSLVLRLLLMTSKGDDPQDALTKALTLLSHPFICRKHPEMERQIKKHFLFSVELLTRLGLVKKENGAPQEMAGLATHLHYHEPSNYILVSFLRRGLFHKLCKPGKNGEFSQEVMRTIVLVISHLIGRKVVHRSLMRRISKCSASKVILEPLPTDFSEALGDYNRQVTNIFSQYLASVAKDLEKECGEDIKLPLSGIEFPAKASIAEDLNKYHALKSLANTSIPYSACSSFAALSGNTDLQLHSINPASAEARESEDDEEQQIDLLLKIVRQDVYTDLNVVPTLSVRGSQHLNAYALDFFKHGSSKVVERENGIKSGEVFTTLKDFYLTIKSISTSLEEMGPENDNVVRAFKQLAREYGEKFNKRFKSDV</sequence>
<dbReference type="Pfam" id="PF00271">
    <property type="entry name" value="Helicase_C"/>
    <property type="match status" value="1"/>
</dbReference>
<dbReference type="SMART" id="SM00487">
    <property type="entry name" value="DEXDc"/>
    <property type="match status" value="1"/>
</dbReference>